<feature type="region of interest" description="Disordered" evidence="1">
    <location>
        <begin position="413"/>
        <end position="473"/>
    </location>
</feature>
<evidence type="ECO:0000256" key="2">
    <source>
        <dbReference type="SAM" id="SignalP"/>
    </source>
</evidence>
<organism evidence="3 4">
    <name type="scientific">Antrodiella citrinella</name>
    <dbReference type="NCBI Taxonomy" id="2447956"/>
    <lineage>
        <taxon>Eukaryota</taxon>
        <taxon>Fungi</taxon>
        <taxon>Dikarya</taxon>
        <taxon>Basidiomycota</taxon>
        <taxon>Agaricomycotina</taxon>
        <taxon>Agaricomycetes</taxon>
        <taxon>Polyporales</taxon>
        <taxon>Steccherinaceae</taxon>
        <taxon>Antrodiella</taxon>
    </lineage>
</organism>
<feature type="signal peptide" evidence="2">
    <location>
        <begin position="1"/>
        <end position="28"/>
    </location>
</feature>
<evidence type="ECO:0000313" key="3">
    <source>
        <dbReference type="EMBL" id="THH27406.1"/>
    </source>
</evidence>
<sequence length="915" mass="93150">MVVLATRFALLAALTSVATFSSLSEVEGAVIQGRQPQMDGYNSYRRFGHSRRFSHPSTRTVHRRSKPTSTPPTLPLPTNAESKFKTEGAGGMKPGGTVQWKDERRWNPMDPLLQFGNILIGSNPPPKRDESASVIADNLRKRYSPKVEQSLEDDHHKRYSPEVADALHQVHHKRYSPEVADAIDRDQNKAADRAQQRQGGAGSGGGGSISSVEGVLSQPNSAVNGVPVSVANAVEGRVKREGMIYAKRAQPDGVAGHIDITSPMSGSTAPVKIATMFLEPNGGNGTYADGAPFILNASSTNSTQIFMVPLSATEPDASGAAPGDSTTSFDSSSTTNNSTAVPVTLQVRMFNSTSASMDSWCMTYDSEPTEPAPLTAEHCMDSPDAIAHKSQTFAYDPSNGSIRPMWSTNAQNGTETQAVQDASDEGDTDIDDSEGSSTSSGLQDPTTPDSSKMASVTSMSNARMDAESGDATRPPTLVHLFAAETNTSSPSANSTTLPANSKNVTMVFVPDAPEAATASVSATSPYASGTPSATAAAYDFSSSDYSSYAASATGTATILPYPSASATATPISAADYESASDYYSSTYSYSSSSASVTLSAADADFDNSSTSYTYPTVAPTLSSDYPSATSSASSVSAAGFGFAESTSTPSDSATVTLPTESTSTSDSGTATLPYTTESATPTASAAGAYDYTSAASSTATVSSASVSASTQTDVVGASVAALDATILPIPTSSETVTGSATTFVASSTVTGSATTFAASSTVTSSATTFVAATGSADPTSAVPTGSATTLSAAAFDVTSTPDPTWSSAASSSASATGLSAEAVPTGTSSSASGDPTPLLGVEVYDMNAPADADAAAVAASTTPSPSAVGAQAVDPTLVDPSASTTATATSSATPTMTPVSTEPYEWMFKEGTLRG</sequence>
<keyword evidence="4" id="KW-1185">Reference proteome</keyword>
<feature type="compositionally biased region" description="Acidic residues" evidence="1">
    <location>
        <begin position="422"/>
        <end position="434"/>
    </location>
</feature>
<keyword evidence="2" id="KW-0732">Signal</keyword>
<feature type="compositionally biased region" description="Low complexity" evidence="1">
    <location>
        <begin position="880"/>
        <end position="901"/>
    </location>
</feature>
<accession>A0A4S4MN53</accession>
<name>A0A4S4MN53_9APHY</name>
<feature type="compositionally biased region" description="Polar residues" evidence="1">
    <location>
        <begin position="435"/>
        <end position="461"/>
    </location>
</feature>
<dbReference type="OrthoDB" id="3362371at2759"/>
<feature type="region of interest" description="Disordered" evidence="1">
    <location>
        <begin position="645"/>
        <end position="676"/>
    </location>
</feature>
<feature type="compositionally biased region" description="Gly residues" evidence="1">
    <location>
        <begin position="199"/>
        <end position="208"/>
    </location>
</feature>
<reference evidence="3 4" key="1">
    <citation type="submission" date="2019-02" db="EMBL/GenBank/DDBJ databases">
        <title>Genome sequencing of the rare red list fungi Antrodiella citrinella (Flaviporus citrinellus).</title>
        <authorList>
            <person name="Buettner E."/>
            <person name="Kellner H."/>
        </authorList>
    </citation>
    <scope>NUCLEOTIDE SEQUENCE [LARGE SCALE GENOMIC DNA]</scope>
    <source>
        <strain evidence="3 4">DSM 108506</strain>
    </source>
</reference>
<dbReference type="Proteomes" id="UP000308730">
    <property type="component" value="Unassembled WGS sequence"/>
</dbReference>
<dbReference type="AlphaFoldDB" id="A0A4S4MN53"/>
<dbReference type="EMBL" id="SGPM01000254">
    <property type="protein sequence ID" value="THH27406.1"/>
    <property type="molecule type" value="Genomic_DNA"/>
</dbReference>
<feature type="compositionally biased region" description="Polar residues" evidence="1">
    <location>
        <begin position="645"/>
        <end position="672"/>
    </location>
</feature>
<feature type="region of interest" description="Disordered" evidence="1">
    <location>
        <begin position="313"/>
        <end position="338"/>
    </location>
</feature>
<comment type="caution">
    <text evidence="3">The sequence shown here is derived from an EMBL/GenBank/DDBJ whole genome shotgun (WGS) entry which is preliminary data.</text>
</comment>
<feature type="compositionally biased region" description="Low complexity" evidence="1">
    <location>
        <begin position="324"/>
        <end position="338"/>
    </location>
</feature>
<gene>
    <name evidence="3" type="ORF">EUX98_g6780</name>
</gene>
<feature type="region of interest" description="Disordered" evidence="1">
    <location>
        <begin position="47"/>
        <end position="102"/>
    </location>
</feature>
<proteinExistence type="predicted"/>
<evidence type="ECO:0000313" key="4">
    <source>
        <dbReference type="Proteomes" id="UP000308730"/>
    </source>
</evidence>
<feature type="region of interest" description="Disordered" evidence="1">
    <location>
        <begin position="879"/>
        <end position="901"/>
    </location>
</feature>
<protein>
    <submittedName>
        <fullName evidence="3">Uncharacterized protein</fullName>
    </submittedName>
</protein>
<feature type="chain" id="PRO_5020458907" evidence="2">
    <location>
        <begin position="29"/>
        <end position="915"/>
    </location>
</feature>
<evidence type="ECO:0000256" key="1">
    <source>
        <dbReference type="SAM" id="MobiDB-lite"/>
    </source>
</evidence>
<feature type="compositionally biased region" description="Basic residues" evidence="1">
    <location>
        <begin position="47"/>
        <end position="66"/>
    </location>
</feature>
<feature type="region of interest" description="Disordered" evidence="1">
    <location>
        <begin position="187"/>
        <end position="214"/>
    </location>
</feature>